<dbReference type="InterPro" id="IPR045315">
    <property type="entry name" value="Mtm1-like"/>
</dbReference>
<keyword evidence="5" id="KW-0677">Repeat</keyword>
<dbReference type="InterPro" id="IPR023395">
    <property type="entry name" value="MCP_dom_sf"/>
</dbReference>
<dbReference type="GO" id="GO:0005743">
    <property type="term" value="C:mitochondrial inner membrane"/>
    <property type="evidence" value="ECO:0007669"/>
    <property type="project" value="UniProtKB-SubCell"/>
</dbReference>
<dbReference type="GO" id="GO:0031921">
    <property type="term" value="P:pyridoxal phosphate transport"/>
    <property type="evidence" value="ECO:0007669"/>
    <property type="project" value="EnsemblFungi"/>
</dbReference>
<evidence type="ECO:0000256" key="9">
    <source>
        <dbReference type="ARBA" id="ARBA00023136"/>
    </source>
</evidence>
<keyword evidence="9 10" id="KW-0472">Membrane</keyword>
<dbReference type="PANTHER" id="PTHR45760:SF2">
    <property type="entry name" value="FI19922P1-RELATED"/>
    <property type="match status" value="1"/>
</dbReference>
<evidence type="ECO:0008006" key="14">
    <source>
        <dbReference type="Google" id="ProtNLM"/>
    </source>
</evidence>
<evidence type="ECO:0000256" key="2">
    <source>
        <dbReference type="ARBA" id="ARBA00006375"/>
    </source>
</evidence>
<dbReference type="PANTHER" id="PTHR45760">
    <property type="entry name" value="FI19922P1-RELATED"/>
    <property type="match status" value="1"/>
</dbReference>
<keyword evidence="6" id="KW-0999">Mitochondrion inner membrane</keyword>
<keyword evidence="4 10" id="KW-0812">Transmembrane</keyword>
<dbReference type="AlphaFoldDB" id="A0A1E3QLM3"/>
<evidence type="ECO:0000256" key="7">
    <source>
        <dbReference type="ARBA" id="ARBA00022989"/>
    </source>
</evidence>
<keyword evidence="7" id="KW-1133">Transmembrane helix</keyword>
<dbReference type="EMBL" id="KV454438">
    <property type="protein sequence ID" value="ODQ77887.1"/>
    <property type="molecule type" value="Genomic_DNA"/>
</dbReference>
<comment type="similarity">
    <text evidence="2 11">Belongs to the mitochondrial carrier (TC 2.A.29) family.</text>
</comment>
<dbReference type="OrthoDB" id="1747031at2759"/>
<keyword evidence="3 11" id="KW-0813">Transport</keyword>
<feature type="repeat" description="Solcar" evidence="10">
    <location>
        <begin position="164"/>
        <end position="257"/>
    </location>
</feature>
<evidence type="ECO:0000256" key="4">
    <source>
        <dbReference type="ARBA" id="ARBA00022692"/>
    </source>
</evidence>
<comment type="subcellular location">
    <subcellularLocation>
        <location evidence="1">Mitochondrion inner membrane</location>
        <topology evidence="1">Multi-pass membrane protein</topology>
    </subcellularLocation>
</comment>
<evidence type="ECO:0000256" key="3">
    <source>
        <dbReference type="ARBA" id="ARBA00022448"/>
    </source>
</evidence>
<keyword evidence="8" id="KW-0496">Mitochondrion</keyword>
<sequence length="391" mass="42777">MVQSRSPAPTQQTQLQKTEITLGQRMISACLGSIITSGVVTPFDVIRIRIQQQEVLPSGVCCGAGSPVAPITGRNTLVKAVPVSASPTDVFWMLKDYCQPGTNQHHPQCLRIDSTLRGFINIPKHEGLATLWRGLSLTLIMAVPSNVIYYSGYEYCRDHSPLYGHALNPLFCGSISRTLAATCISPLELLKTRFQSIPNESKASKSSDLLKSLLRDMRTAVQQKGLGTLFTGLGLTLWRDVPFSGIYWFSYEHLKSSIGDSLRRRTAASSGESTALYNENKNVLISSFLSGSMAGAVAALFTNPFDVGKTRLQLMSQKQLASPGTIARPPASVMTYILKIYHKEGMRALYSGFTPRVIKIAPACAIMISTYEIGKKVFERDVVADGVFLED</sequence>
<organism evidence="12 13">
    <name type="scientific">Babjeviella inositovora NRRL Y-12698</name>
    <dbReference type="NCBI Taxonomy" id="984486"/>
    <lineage>
        <taxon>Eukaryota</taxon>
        <taxon>Fungi</taxon>
        <taxon>Dikarya</taxon>
        <taxon>Ascomycota</taxon>
        <taxon>Saccharomycotina</taxon>
        <taxon>Pichiomycetes</taxon>
        <taxon>Serinales incertae sedis</taxon>
        <taxon>Babjeviella</taxon>
    </lineage>
</organism>
<evidence type="ECO:0000256" key="6">
    <source>
        <dbReference type="ARBA" id="ARBA00022792"/>
    </source>
</evidence>
<accession>A0A1E3QLM3</accession>
<protein>
    <recommendedName>
        <fullName evidence="14">Mitochondrial carrier protein</fullName>
    </recommendedName>
</protein>
<dbReference type="Pfam" id="PF00153">
    <property type="entry name" value="Mito_carr"/>
    <property type="match status" value="3"/>
</dbReference>
<evidence type="ECO:0000256" key="10">
    <source>
        <dbReference type="PROSITE-ProRule" id="PRU00282"/>
    </source>
</evidence>
<evidence type="ECO:0000313" key="13">
    <source>
        <dbReference type="Proteomes" id="UP000094336"/>
    </source>
</evidence>
<dbReference type="Gene3D" id="1.50.40.10">
    <property type="entry name" value="Mitochondrial carrier domain"/>
    <property type="match status" value="1"/>
</dbReference>
<evidence type="ECO:0000256" key="1">
    <source>
        <dbReference type="ARBA" id="ARBA00004448"/>
    </source>
</evidence>
<dbReference type="Proteomes" id="UP000094336">
    <property type="component" value="Unassembled WGS sequence"/>
</dbReference>
<dbReference type="InterPro" id="IPR018108">
    <property type="entry name" value="MCP_transmembrane"/>
</dbReference>
<proteinExistence type="inferred from homology"/>
<evidence type="ECO:0000256" key="5">
    <source>
        <dbReference type="ARBA" id="ARBA00022737"/>
    </source>
</evidence>
<evidence type="ECO:0000313" key="12">
    <source>
        <dbReference type="EMBL" id="ODQ77887.1"/>
    </source>
</evidence>
<evidence type="ECO:0000256" key="8">
    <source>
        <dbReference type="ARBA" id="ARBA00023128"/>
    </source>
</evidence>
<dbReference type="GO" id="GO:0006879">
    <property type="term" value="P:intracellular iron ion homeostasis"/>
    <property type="evidence" value="ECO:0007669"/>
    <property type="project" value="EnsemblFungi"/>
</dbReference>
<dbReference type="RefSeq" id="XP_018983215.1">
    <property type="nucleotide sequence ID" value="XM_019130900.1"/>
</dbReference>
<gene>
    <name evidence="12" type="ORF">BABINDRAFT_172650</name>
</gene>
<dbReference type="PROSITE" id="PS50920">
    <property type="entry name" value="SOLCAR"/>
    <property type="match status" value="3"/>
</dbReference>
<feature type="repeat" description="Solcar" evidence="10">
    <location>
        <begin position="20"/>
        <end position="159"/>
    </location>
</feature>
<evidence type="ECO:0000256" key="11">
    <source>
        <dbReference type="RuleBase" id="RU000488"/>
    </source>
</evidence>
<keyword evidence="13" id="KW-1185">Reference proteome</keyword>
<dbReference type="GeneID" id="30148753"/>
<dbReference type="GO" id="GO:1990542">
    <property type="term" value="P:mitochondrial transmembrane transport"/>
    <property type="evidence" value="ECO:0007669"/>
    <property type="project" value="InterPro"/>
</dbReference>
<feature type="repeat" description="Solcar" evidence="10">
    <location>
        <begin position="282"/>
        <end position="377"/>
    </location>
</feature>
<dbReference type="STRING" id="984486.A0A1E3QLM3"/>
<name>A0A1E3QLM3_9ASCO</name>
<dbReference type="SUPFAM" id="SSF103506">
    <property type="entry name" value="Mitochondrial carrier"/>
    <property type="match status" value="1"/>
</dbReference>
<dbReference type="GO" id="GO:0030170">
    <property type="term" value="F:pyridoxal phosphate binding"/>
    <property type="evidence" value="ECO:0007669"/>
    <property type="project" value="EnsemblFungi"/>
</dbReference>
<reference evidence="13" key="1">
    <citation type="submission" date="2016-05" db="EMBL/GenBank/DDBJ databases">
        <title>Comparative genomics of biotechnologically important yeasts.</title>
        <authorList>
            <consortium name="DOE Joint Genome Institute"/>
            <person name="Riley R."/>
            <person name="Haridas S."/>
            <person name="Wolfe K.H."/>
            <person name="Lopes M.R."/>
            <person name="Hittinger C.T."/>
            <person name="Goker M."/>
            <person name="Salamov A."/>
            <person name="Wisecaver J."/>
            <person name="Long T.M."/>
            <person name="Aerts A.L."/>
            <person name="Barry K."/>
            <person name="Choi C."/>
            <person name="Clum A."/>
            <person name="Coughlan A.Y."/>
            <person name="Deshpande S."/>
            <person name="Douglass A.P."/>
            <person name="Hanson S.J."/>
            <person name="Klenk H.-P."/>
            <person name="Labutti K."/>
            <person name="Lapidus A."/>
            <person name="Lindquist E."/>
            <person name="Lipzen A."/>
            <person name="Meier-Kolthoff J.P."/>
            <person name="Ohm R.A."/>
            <person name="Otillar R.P."/>
            <person name="Pangilinan J."/>
            <person name="Peng Y."/>
            <person name="Rokas A."/>
            <person name="Rosa C.A."/>
            <person name="Scheuner C."/>
            <person name="Sibirny A.A."/>
            <person name="Slot J.C."/>
            <person name="Stielow J.B."/>
            <person name="Sun H."/>
            <person name="Kurtzman C.P."/>
            <person name="Blackwell M."/>
            <person name="Grigoriev I.V."/>
            <person name="Jeffries T.W."/>
        </authorList>
    </citation>
    <scope>NUCLEOTIDE SEQUENCE [LARGE SCALE GENOMIC DNA]</scope>
    <source>
        <strain evidence="13">NRRL Y-12698</strain>
    </source>
</reference>